<dbReference type="AlphaFoldDB" id="A0A6M3JYY6"/>
<evidence type="ECO:0000259" key="1">
    <source>
        <dbReference type="Pfam" id="PF00534"/>
    </source>
</evidence>
<sequence>MKILRIITRLNVGGPALQALSLTEELSKRGHETLLITGACDTDEKLIDIELLEKIKTSTIWLGSLKREISLVNDYYAFKHIRKGIKNYKPDILHTHMSKAGFLARLAALSIRKKNRPKIVHTFHGHTFHSYFGRAKAFLFRRIEIFLAKRSDAIIAISKGQAEELNDYGIPLRKIRVIPLGFDLTEFLKIKAFEYDSNRKLNISEVVFSKKEQSNKPILRIGFIGRLAPIKNIDLFVKVIQKLKEYFNVQVYIAGDGSNEEKRKLEPIRKNIILQGWFDRENLVNLYKLVDIVICSSKNEGTPVSLIEAMASGRLVMSTPVGGVKDLIGKGGRGIYIYEHEVKLTLHRLKSLLEDNAYKDLIYSARNYVSEVHGLNKLVDNIEGLYSGL</sequence>
<dbReference type="Pfam" id="PF00534">
    <property type="entry name" value="Glycos_transf_1"/>
    <property type="match status" value="1"/>
</dbReference>
<keyword evidence="3" id="KW-0808">Transferase</keyword>
<name>A0A6M3JYY6_9ZZZZ</name>
<dbReference type="EMBL" id="MT142558">
    <property type="protein sequence ID" value="QJA85163.1"/>
    <property type="molecule type" value="Genomic_DNA"/>
</dbReference>
<dbReference type="Gene3D" id="3.40.50.2000">
    <property type="entry name" value="Glycogen Phosphorylase B"/>
    <property type="match status" value="2"/>
</dbReference>
<protein>
    <submittedName>
        <fullName evidence="3">Putative glycosyltransferase</fullName>
    </submittedName>
</protein>
<organism evidence="3">
    <name type="scientific">viral metagenome</name>
    <dbReference type="NCBI Taxonomy" id="1070528"/>
    <lineage>
        <taxon>unclassified sequences</taxon>
        <taxon>metagenomes</taxon>
        <taxon>organismal metagenomes</taxon>
    </lineage>
</organism>
<gene>
    <name evidence="3" type="ORF">MM415A01952_0009</name>
    <name evidence="4" type="ORF">MM415B02267_0010</name>
</gene>
<feature type="domain" description="Glycosyltransferase subfamily 4-like N-terminal" evidence="2">
    <location>
        <begin position="12"/>
        <end position="185"/>
    </location>
</feature>
<dbReference type="CDD" id="cd03801">
    <property type="entry name" value="GT4_PimA-like"/>
    <property type="match status" value="1"/>
</dbReference>
<dbReference type="PANTHER" id="PTHR45947:SF3">
    <property type="entry name" value="SULFOQUINOVOSYL TRANSFERASE SQD2"/>
    <property type="match status" value="1"/>
</dbReference>
<dbReference type="InterPro" id="IPR050194">
    <property type="entry name" value="Glycosyltransferase_grp1"/>
</dbReference>
<feature type="domain" description="Glycosyl transferase family 1" evidence="1">
    <location>
        <begin position="210"/>
        <end position="367"/>
    </location>
</feature>
<dbReference type="InterPro" id="IPR001296">
    <property type="entry name" value="Glyco_trans_1"/>
</dbReference>
<evidence type="ECO:0000313" key="4">
    <source>
        <dbReference type="EMBL" id="QJA85163.1"/>
    </source>
</evidence>
<proteinExistence type="predicted"/>
<accession>A0A6M3JYY6</accession>
<dbReference type="GO" id="GO:0016757">
    <property type="term" value="F:glycosyltransferase activity"/>
    <property type="evidence" value="ECO:0007669"/>
    <property type="project" value="InterPro"/>
</dbReference>
<evidence type="ECO:0000259" key="2">
    <source>
        <dbReference type="Pfam" id="PF13439"/>
    </source>
</evidence>
<dbReference type="SUPFAM" id="SSF53756">
    <property type="entry name" value="UDP-Glycosyltransferase/glycogen phosphorylase"/>
    <property type="match status" value="1"/>
</dbReference>
<evidence type="ECO:0000313" key="3">
    <source>
        <dbReference type="EMBL" id="QJA74668.1"/>
    </source>
</evidence>
<dbReference type="InterPro" id="IPR028098">
    <property type="entry name" value="Glyco_trans_4-like_N"/>
</dbReference>
<dbReference type="EMBL" id="MT142113">
    <property type="protein sequence ID" value="QJA74668.1"/>
    <property type="molecule type" value="Genomic_DNA"/>
</dbReference>
<dbReference type="PANTHER" id="PTHR45947">
    <property type="entry name" value="SULFOQUINOVOSYL TRANSFERASE SQD2"/>
    <property type="match status" value="1"/>
</dbReference>
<dbReference type="Pfam" id="PF13439">
    <property type="entry name" value="Glyco_transf_4"/>
    <property type="match status" value="1"/>
</dbReference>
<reference evidence="3" key="1">
    <citation type="submission" date="2020-03" db="EMBL/GenBank/DDBJ databases">
        <title>The deep terrestrial virosphere.</title>
        <authorList>
            <person name="Holmfeldt K."/>
            <person name="Nilsson E."/>
            <person name="Simone D."/>
            <person name="Lopez-Fernandez M."/>
            <person name="Wu X."/>
            <person name="de Brujin I."/>
            <person name="Lundin D."/>
            <person name="Andersson A."/>
            <person name="Bertilsson S."/>
            <person name="Dopson M."/>
        </authorList>
    </citation>
    <scope>NUCLEOTIDE SEQUENCE</scope>
    <source>
        <strain evidence="3">MM415A01952</strain>
        <strain evidence="4">MM415B02267</strain>
    </source>
</reference>